<dbReference type="PANTHER" id="PTHR12299">
    <property type="entry name" value="HYALURONIC ACID-BINDING PROTEIN 4"/>
    <property type="match status" value="1"/>
</dbReference>
<reference evidence="6" key="1">
    <citation type="submission" date="2023-07" db="EMBL/GenBank/DDBJ databases">
        <title>A draft genome of Kazachstania heterogenica Y-27499.</title>
        <authorList>
            <person name="Donic C."/>
            <person name="Kralova J.S."/>
            <person name="Fidel L."/>
            <person name="Ben-Dor S."/>
            <person name="Jung S."/>
        </authorList>
    </citation>
    <scope>NUCLEOTIDE SEQUENCE [LARGE SCALE GENOMIC DNA]</scope>
    <source>
        <strain evidence="6">Y27499</strain>
    </source>
</reference>
<dbReference type="Pfam" id="PF09598">
    <property type="entry name" value="Stm1_N"/>
    <property type="match status" value="1"/>
</dbReference>
<feature type="compositionally biased region" description="Polar residues" evidence="3">
    <location>
        <begin position="247"/>
        <end position="260"/>
    </location>
</feature>
<feature type="region of interest" description="Disordered" evidence="3">
    <location>
        <begin position="1"/>
        <end position="146"/>
    </location>
</feature>
<feature type="region of interest" description="Disordered" evidence="3">
    <location>
        <begin position="208"/>
        <end position="260"/>
    </location>
</feature>
<keyword evidence="6" id="KW-1185">Reference proteome</keyword>
<evidence type="ECO:0000256" key="3">
    <source>
        <dbReference type="SAM" id="MobiDB-lite"/>
    </source>
</evidence>
<accession>A0AAN7ZSU2</accession>
<dbReference type="Gene3D" id="6.10.140.1040">
    <property type="match status" value="1"/>
</dbReference>
<evidence type="ECO:0000313" key="6">
    <source>
        <dbReference type="Proteomes" id="UP001306508"/>
    </source>
</evidence>
<feature type="compositionally biased region" description="Basic and acidic residues" evidence="3">
    <location>
        <begin position="61"/>
        <end position="75"/>
    </location>
</feature>
<keyword evidence="2" id="KW-0963">Cytoplasm</keyword>
<organism evidence="5 6">
    <name type="scientific">Arxiozyma heterogenica</name>
    <dbReference type="NCBI Taxonomy" id="278026"/>
    <lineage>
        <taxon>Eukaryota</taxon>
        <taxon>Fungi</taxon>
        <taxon>Dikarya</taxon>
        <taxon>Ascomycota</taxon>
        <taxon>Saccharomycotina</taxon>
        <taxon>Saccharomycetes</taxon>
        <taxon>Saccharomycetales</taxon>
        <taxon>Saccharomycetaceae</taxon>
        <taxon>Arxiozyma</taxon>
    </lineage>
</organism>
<dbReference type="Proteomes" id="UP001306508">
    <property type="component" value="Unassembled WGS sequence"/>
</dbReference>
<feature type="domain" description="Hyaluronan/mRNA-binding protein" evidence="4">
    <location>
        <begin position="87"/>
        <end position="174"/>
    </location>
</feature>
<dbReference type="AlphaFoldDB" id="A0AAN7ZSU2"/>
<comment type="subcellular location">
    <subcellularLocation>
        <location evidence="1">Cytoplasm</location>
    </subcellularLocation>
</comment>
<dbReference type="GO" id="GO:0005634">
    <property type="term" value="C:nucleus"/>
    <property type="evidence" value="ECO:0007669"/>
    <property type="project" value="TreeGrafter"/>
</dbReference>
<comment type="caution">
    <text evidence="5">The sequence shown here is derived from an EMBL/GenBank/DDBJ whole genome shotgun (WGS) entry which is preliminary data.</text>
</comment>
<dbReference type="GO" id="GO:0003723">
    <property type="term" value="F:RNA binding"/>
    <property type="evidence" value="ECO:0007669"/>
    <property type="project" value="InterPro"/>
</dbReference>
<sequence>MSNPFDLLGNDVEDPNQVVVPPKEIVKATTSSKKKDVPPPSANPARANKNRSKPTGNEGAIRNRDNGRRSNKSREVSASATSKRDNSRRQTDRHSRTGKTDSGKKIRQGWGDDKKELEAEEAGEADAEAEIEADAEEATNGVKQMSLDDYLKSTQDASHLNKVVEIKPVEQIEGTELFVKEEEEYVPATKVKTLKSKQLKTKKFLEFDATFQDTQRPKRSFDRKNNRRGGKGPRKNNKNTNGYAVQRDNSIDTSNLPSLA</sequence>
<feature type="compositionally biased region" description="Basic and acidic residues" evidence="3">
    <location>
        <begin position="215"/>
        <end position="224"/>
    </location>
</feature>
<dbReference type="InterPro" id="IPR019084">
    <property type="entry name" value="STM1-like_N"/>
</dbReference>
<evidence type="ECO:0000256" key="2">
    <source>
        <dbReference type="ARBA" id="ARBA00022490"/>
    </source>
</evidence>
<evidence type="ECO:0000313" key="5">
    <source>
        <dbReference type="EMBL" id="KAK5780869.1"/>
    </source>
</evidence>
<dbReference type="PANTHER" id="PTHR12299:SF17">
    <property type="entry name" value="AT19571P-RELATED"/>
    <property type="match status" value="1"/>
</dbReference>
<dbReference type="EMBL" id="JAWIZZ010000040">
    <property type="protein sequence ID" value="KAK5780869.1"/>
    <property type="molecule type" value="Genomic_DNA"/>
</dbReference>
<dbReference type="InterPro" id="IPR006861">
    <property type="entry name" value="HABP4_PAIRBP1-bd"/>
</dbReference>
<feature type="compositionally biased region" description="Acidic residues" evidence="3">
    <location>
        <begin position="118"/>
        <end position="137"/>
    </location>
</feature>
<gene>
    <name evidence="5" type="ORF">RI543_001996</name>
</gene>
<name>A0AAN7ZSU2_9SACH</name>
<proteinExistence type="predicted"/>
<dbReference type="GO" id="GO:0005737">
    <property type="term" value="C:cytoplasm"/>
    <property type="evidence" value="ECO:0007669"/>
    <property type="project" value="UniProtKB-SubCell"/>
</dbReference>
<feature type="compositionally biased region" description="Basic and acidic residues" evidence="3">
    <location>
        <begin position="82"/>
        <end position="117"/>
    </location>
</feature>
<evidence type="ECO:0000259" key="4">
    <source>
        <dbReference type="SMART" id="SM01233"/>
    </source>
</evidence>
<dbReference type="InterPro" id="IPR039764">
    <property type="entry name" value="HABP4/SERBP1-like"/>
</dbReference>
<dbReference type="SMART" id="SM01233">
    <property type="entry name" value="HABP4_PAI-RBP1"/>
    <property type="match status" value="1"/>
</dbReference>
<protein>
    <recommendedName>
        <fullName evidence="4">Hyaluronan/mRNA-binding protein domain-containing protein</fullName>
    </recommendedName>
</protein>
<evidence type="ECO:0000256" key="1">
    <source>
        <dbReference type="ARBA" id="ARBA00004496"/>
    </source>
</evidence>
<feature type="compositionally biased region" description="Basic residues" evidence="3">
    <location>
        <begin position="225"/>
        <end position="237"/>
    </location>
</feature>